<keyword evidence="1" id="KW-0732">Signal</keyword>
<comment type="caution">
    <text evidence="4">The sequence shown here is derived from an EMBL/GenBank/DDBJ whole genome shotgun (WGS) entry which is preliminary data.</text>
</comment>
<feature type="domain" description="DUF5624" evidence="3">
    <location>
        <begin position="460"/>
        <end position="591"/>
    </location>
</feature>
<evidence type="ECO:0000256" key="1">
    <source>
        <dbReference type="ARBA" id="ARBA00022729"/>
    </source>
</evidence>
<sequence>MSTSASLELTQSLFTSGARAAGIIFLRASYFLAIPQLARDIPGGTPSIHGGDSGAPLVIYRTNPGTSQFQEYQQLNVPGGEDAEFFQLGDRTFLATASIRSGADPTFDSNVDSCIFEWDGEKMEEFQCVPTWGGKQWHYFNLADRHFLALAQGQGETAEQPTAPITINSTIFEWNGDNFEPFQIIPSLMGYNWLHFSLENRDFLAYADQYNLSSIYEWKEDKFVPFQALDGVGGRAFEFFSAHGRTLLAFSLIGSDSVVYQWTGESFEHYQTLEGIGGREFALIEDNNTSYLLHIKFLQGDLENPDTSMTSIIYRVDQDGLKVAGDFATFGGTDVSTFSQDGKTFVVTSESLTEDLRFRQDSHVYQFVTQKPEKAGDAKRSLSQKSHGRFKREDAYVVPEFMSLFSAYTGGPSGIGAKYQNISTDARATNPLLVASDQSMVLYPGNGEDPVVLDYRLGVAGFIELTAVSHLGPAVASLAEVYEAQPESDEWKGLARQLLNATQAARNVNSEALWKDTLKIEAYQGRESKIADMINYACDLTSRLLKAVLADPSKLNAKFVRENYLNATGGEFNAAVPINKVMTATFFLSALDGAIQTHNILKDQDIDWTKIMVLINGKLGRQTAGVVMSSNTLAQMFLKSNPELTPDRIYIAPHGTVPNTTDRSVEHLRSYETELRRLWASTRGYVDLAGKMFEGYPAYSVATSALPVVNWTTPSVSELPAISGPDDWLALTTRVRVTLEDPRQPLSGSITDYATQQIFEAGWNSTKIVVPGLDNVDYKTAQANLVT</sequence>
<dbReference type="EMBL" id="CABFNP030001008">
    <property type="protein sequence ID" value="CAI6089522.1"/>
    <property type="molecule type" value="Genomic_DNA"/>
</dbReference>
<protein>
    <recommendedName>
        <fullName evidence="3">DUF5624 domain-containing protein</fullName>
    </recommendedName>
</protein>
<reference evidence="4" key="1">
    <citation type="submission" date="2023-01" db="EMBL/GenBank/DDBJ databases">
        <authorList>
            <person name="Piombo E."/>
        </authorList>
    </citation>
    <scope>NUCLEOTIDE SEQUENCE</scope>
</reference>
<dbReference type="InterPro" id="IPR041132">
    <property type="entry name" value="DUF5624"/>
</dbReference>
<gene>
    <name evidence="4" type="ORF">CCHLO57077_00011972</name>
</gene>
<dbReference type="Proteomes" id="UP001160390">
    <property type="component" value="Unassembled WGS sequence"/>
</dbReference>
<proteinExistence type="predicted"/>
<dbReference type="PANTHER" id="PTHR15261">
    <property type="entry name" value="THROMBOSPONDIN-TYPE LAMININ G DOMAIN AND EAR REPEAT-CONTAINING"/>
    <property type="match status" value="1"/>
</dbReference>
<dbReference type="AlphaFoldDB" id="A0AA35Q2N2"/>
<keyword evidence="5" id="KW-1185">Reference proteome</keyword>
<evidence type="ECO:0000313" key="4">
    <source>
        <dbReference type="EMBL" id="CAI6089522.1"/>
    </source>
</evidence>
<organism evidence="4 5">
    <name type="scientific">Clonostachys chloroleuca</name>
    <dbReference type="NCBI Taxonomy" id="1926264"/>
    <lineage>
        <taxon>Eukaryota</taxon>
        <taxon>Fungi</taxon>
        <taxon>Dikarya</taxon>
        <taxon>Ascomycota</taxon>
        <taxon>Pezizomycotina</taxon>
        <taxon>Sordariomycetes</taxon>
        <taxon>Hypocreomycetidae</taxon>
        <taxon>Hypocreales</taxon>
        <taxon>Bionectriaceae</taxon>
        <taxon>Clonostachys</taxon>
    </lineage>
</organism>
<dbReference type="Pfam" id="PF03736">
    <property type="entry name" value="EPTP"/>
    <property type="match status" value="3"/>
</dbReference>
<evidence type="ECO:0000256" key="2">
    <source>
        <dbReference type="ARBA" id="ARBA00022737"/>
    </source>
</evidence>
<dbReference type="GO" id="GO:0007165">
    <property type="term" value="P:signal transduction"/>
    <property type="evidence" value="ECO:0007669"/>
    <property type="project" value="TreeGrafter"/>
</dbReference>
<dbReference type="InterPro" id="IPR005492">
    <property type="entry name" value="EPTP"/>
</dbReference>
<name>A0AA35Q2N2_9HYPO</name>
<keyword evidence="2" id="KW-0677">Repeat</keyword>
<dbReference type="SUPFAM" id="SSF51004">
    <property type="entry name" value="C-terminal (heme d1) domain of cytochrome cd1-nitrite reductase"/>
    <property type="match status" value="1"/>
</dbReference>
<dbReference type="PROSITE" id="PS50912">
    <property type="entry name" value="EAR"/>
    <property type="match status" value="4"/>
</dbReference>
<dbReference type="InterPro" id="IPR009039">
    <property type="entry name" value="EAR"/>
</dbReference>
<accession>A0AA35Q2N2</accession>
<dbReference type="InterPro" id="IPR011048">
    <property type="entry name" value="Haem_d1_sf"/>
</dbReference>
<dbReference type="Pfam" id="PF18538">
    <property type="entry name" value="DUF5624"/>
    <property type="match status" value="1"/>
</dbReference>
<evidence type="ECO:0000313" key="5">
    <source>
        <dbReference type="Proteomes" id="UP001160390"/>
    </source>
</evidence>
<evidence type="ECO:0000259" key="3">
    <source>
        <dbReference type="Pfam" id="PF18538"/>
    </source>
</evidence>
<dbReference type="PANTHER" id="PTHR15261:SF4">
    <property type="entry name" value="THROMBOSPONDIN-TYPE LAMININ G DOMAIN AND EAR REPEAT-CONTAINING PROTEIN"/>
    <property type="match status" value="1"/>
</dbReference>